<evidence type="ECO:0000256" key="6">
    <source>
        <dbReference type="PIRSR" id="PIRSR604254-1"/>
    </source>
</evidence>
<dbReference type="CTD" id="85315"/>
<keyword evidence="5 7" id="KW-0472">Membrane</keyword>
<evidence type="ECO:0000256" key="2">
    <source>
        <dbReference type="ARBA" id="ARBA00007018"/>
    </source>
</evidence>
<keyword evidence="9" id="KW-1185">Reference proteome</keyword>
<evidence type="ECO:0000256" key="4">
    <source>
        <dbReference type="ARBA" id="ARBA00022989"/>
    </source>
</evidence>
<reference evidence="8" key="1">
    <citation type="submission" date="2025-08" db="UniProtKB">
        <authorList>
            <consortium name="Ensembl"/>
        </authorList>
    </citation>
    <scope>IDENTIFICATION</scope>
</reference>
<name>A0A3B3QIG3_9TELE</name>
<dbReference type="KEGG" id="pki:111841210"/>
<feature type="binding site" evidence="6">
    <location>
        <position position="288"/>
    </location>
    <ligand>
        <name>Zn(2+)</name>
        <dbReference type="ChEBI" id="CHEBI:29105"/>
    </ligand>
</feature>
<proteinExistence type="inferred from homology"/>
<protein>
    <submittedName>
        <fullName evidence="8">Progestin and adipoQ receptor family member VIII</fullName>
    </submittedName>
</protein>
<dbReference type="InterPro" id="IPR004254">
    <property type="entry name" value="AdipoR/HlyIII-related"/>
</dbReference>
<dbReference type="PANTHER" id="PTHR20855:SF22">
    <property type="entry name" value="MEMBRANE PROGESTIN RECEPTOR BETA"/>
    <property type="match status" value="1"/>
</dbReference>
<keyword evidence="6" id="KW-0862">Zinc</keyword>
<evidence type="ECO:0000256" key="3">
    <source>
        <dbReference type="ARBA" id="ARBA00022692"/>
    </source>
</evidence>
<dbReference type="GO" id="GO:0046872">
    <property type="term" value="F:metal ion binding"/>
    <property type="evidence" value="ECO:0007669"/>
    <property type="project" value="UniProtKB-KW"/>
</dbReference>
<feature type="transmembrane region" description="Helical" evidence="7">
    <location>
        <begin position="148"/>
        <end position="169"/>
    </location>
</feature>
<dbReference type="AlphaFoldDB" id="A0A3B3QIG3"/>
<sequence>MSSAVVERISTLSLSVQQLGRLPRVLDALPSLPSLRATVQASEVPALFREPYILSGYRAVGQDWHCYLLSLFQWHNESLNVWTHLLAVLPVLLRCWVFAGTWGLAAVAPDPVALPLLLFVLSAISYLLFSTAAHLLQSRSELAHYALFFLDYVGVGIYQYGCALAHYFYSSEPAWRQSIVGEVFLPAAAFLGWLSCTSCCYAKLRYRCPYPLQRKLIQLIPAGLEYLLVISPVAHRLATGSWSDPALPFHALQVVFFILATFFFSCPLPELLFPGRCDIVGHGHQIFHVFLVLCTLCQQEALLEDFVARRESVVQVHGEGRLLLAAASYGVLVLCSAVTAVLMCAVVQRRLQRKEE</sequence>
<accession>A0A3B3QIG3</accession>
<feature type="transmembrane region" description="Helical" evidence="7">
    <location>
        <begin position="322"/>
        <end position="347"/>
    </location>
</feature>
<dbReference type="Pfam" id="PF03006">
    <property type="entry name" value="HlyIII"/>
    <property type="match status" value="1"/>
</dbReference>
<evidence type="ECO:0000313" key="8">
    <source>
        <dbReference type="Ensembl" id="ENSPKIP00000005201.1"/>
    </source>
</evidence>
<keyword evidence="4 7" id="KW-1133">Transmembrane helix</keyword>
<reference evidence="8" key="2">
    <citation type="submission" date="2025-09" db="UniProtKB">
        <authorList>
            <consortium name="Ensembl"/>
        </authorList>
    </citation>
    <scope>IDENTIFICATION</scope>
</reference>
<dbReference type="PANTHER" id="PTHR20855">
    <property type="entry name" value="ADIPOR/PROGESTIN RECEPTOR-RELATED"/>
    <property type="match status" value="1"/>
</dbReference>
<comment type="subcellular location">
    <subcellularLocation>
        <location evidence="1">Membrane</location>
        <topology evidence="1">Multi-pass membrane protein</topology>
    </subcellularLocation>
</comment>
<feature type="transmembrane region" description="Helical" evidence="7">
    <location>
        <begin position="85"/>
        <end position="107"/>
    </location>
</feature>
<feature type="transmembrane region" description="Helical" evidence="7">
    <location>
        <begin position="216"/>
        <end position="234"/>
    </location>
</feature>
<evidence type="ECO:0000256" key="1">
    <source>
        <dbReference type="ARBA" id="ARBA00004141"/>
    </source>
</evidence>
<evidence type="ECO:0000313" key="9">
    <source>
        <dbReference type="Proteomes" id="UP000261540"/>
    </source>
</evidence>
<feature type="transmembrane region" description="Helical" evidence="7">
    <location>
        <begin position="184"/>
        <end position="204"/>
    </location>
</feature>
<keyword evidence="6" id="KW-0479">Metal-binding</keyword>
<dbReference type="GeneTree" id="ENSGT00940000159860"/>
<organism evidence="8 9">
    <name type="scientific">Paramormyrops kingsleyae</name>
    <dbReference type="NCBI Taxonomy" id="1676925"/>
    <lineage>
        <taxon>Eukaryota</taxon>
        <taxon>Metazoa</taxon>
        <taxon>Chordata</taxon>
        <taxon>Craniata</taxon>
        <taxon>Vertebrata</taxon>
        <taxon>Euteleostomi</taxon>
        <taxon>Actinopterygii</taxon>
        <taxon>Neopterygii</taxon>
        <taxon>Teleostei</taxon>
        <taxon>Osteoglossocephala</taxon>
        <taxon>Osteoglossomorpha</taxon>
        <taxon>Osteoglossiformes</taxon>
        <taxon>Mormyridae</taxon>
        <taxon>Paramormyrops</taxon>
    </lineage>
</organism>
<feature type="binding site" evidence="6">
    <location>
        <position position="134"/>
    </location>
    <ligand>
        <name>Zn(2+)</name>
        <dbReference type="ChEBI" id="CHEBI:29105"/>
    </ligand>
</feature>
<dbReference type="Proteomes" id="UP000261540">
    <property type="component" value="Unplaced"/>
</dbReference>
<evidence type="ECO:0000256" key="7">
    <source>
        <dbReference type="SAM" id="Phobius"/>
    </source>
</evidence>
<dbReference type="OrthoDB" id="535992at2759"/>
<feature type="transmembrane region" description="Helical" evidence="7">
    <location>
        <begin position="113"/>
        <end position="136"/>
    </location>
</feature>
<evidence type="ECO:0000256" key="5">
    <source>
        <dbReference type="ARBA" id="ARBA00023136"/>
    </source>
</evidence>
<comment type="similarity">
    <text evidence="2">Belongs to the ADIPOR family.</text>
</comment>
<keyword evidence="3 7" id="KW-0812">Transmembrane</keyword>
<dbReference type="GO" id="GO:0005886">
    <property type="term" value="C:plasma membrane"/>
    <property type="evidence" value="ECO:0007669"/>
    <property type="project" value="Ensembl"/>
</dbReference>
<dbReference type="Ensembl" id="ENSPKIT00000029195.1">
    <property type="protein sequence ID" value="ENSPKIP00000005201.1"/>
    <property type="gene ID" value="ENSPKIG00000021982.1"/>
</dbReference>
<dbReference type="GO" id="GO:0005496">
    <property type="term" value="F:steroid binding"/>
    <property type="evidence" value="ECO:0007669"/>
    <property type="project" value="Ensembl"/>
</dbReference>
<feature type="binding site" evidence="6">
    <location>
        <position position="284"/>
    </location>
    <ligand>
        <name>Zn(2+)</name>
        <dbReference type="ChEBI" id="CHEBI:29105"/>
    </ligand>
</feature>
<feature type="transmembrane region" description="Helical" evidence="7">
    <location>
        <begin position="254"/>
        <end position="273"/>
    </location>
</feature>
<dbReference type="GO" id="GO:0003707">
    <property type="term" value="F:nuclear steroid receptor activity"/>
    <property type="evidence" value="ECO:0007669"/>
    <property type="project" value="TreeGrafter"/>
</dbReference>
<dbReference type="STRING" id="1676925.ENSPKIP00000005201"/>
<feature type="transmembrane region" description="Helical" evidence="7">
    <location>
        <begin position="285"/>
        <end position="302"/>
    </location>
</feature>